<dbReference type="KEGG" id="sgy:Sgly_1749"/>
<accession>F0SZ09</accession>
<reference evidence="2 3" key="1">
    <citation type="journal article" date="2011" name="Stand. Genomic Sci.">
        <title>Complete genome sequence of Syntrophobotulus glycolicus type strain (FlGlyR).</title>
        <authorList>
            <person name="Han C."/>
            <person name="Mwirichia R."/>
            <person name="Chertkov O."/>
            <person name="Held B."/>
            <person name="Lapidus A."/>
            <person name="Nolan M."/>
            <person name="Lucas S."/>
            <person name="Hammon N."/>
            <person name="Deshpande S."/>
            <person name="Cheng J.F."/>
            <person name="Tapia R."/>
            <person name="Goodwin L."/>
            <person name="Pitluck S."/>
            <person name="Huntemann M."/>
            <person name="Liolios K."/>
            <person name="Ivanova N."/>
            <person name="Pagani I."/>
            <person name="Mavromatis K."/>
            <person name="Ovchinikova G."/>
            <person name="Pati A."/>
            <person name="Chen A."/>
            <person name="Palaniappan K."/>
            <person name="Land M."/>
            <person name="Hauser L."/>
            <person name="Brambilla E.M."/>
            <person name="Rohde M."/>
            <person name="Spring S."/>
            <person name="Sikorski J."/>
            <person name="Goker M."/>
            <person name="Woyke T."/>
            <person name="Bristow J."/>
            <person name="Eisen J.A."/>
            <person name="Markowitz V."/>
            <person name="Hugenholtz P."/>
            <person name="Kyrpides N.C."/>
            <person name="Klenk H.P."/>
            <person name="Detter J.C."/>
        </authorList>
    </citation>
    <scope>NUCLEOTIDE SEQUENCE [LARGE SCALE GENOMIC DNA]</scope>
    <source>
        <strain evidence="3">DSM 8271 / FlGlyR</strain>
    </source>
</reference>
<sequence>MFTEKISLFSIAAKQYLYKFKASSMIGLIIMQLLGLGVTLNGISRFVFPSVIVQGYSNNLIFLFSLLWVVIIAAWRPDRLKKNIDFTLVSNRISSALSDLYLILTFCLLGGITASLYSPVLRSLIYWGGGDTLIIHEGFRIPLSVLGLDILSSVCYMALAGCFAYFLGTLYQFNKLFIIMIPAGIIGLMRQESMLKSLWAFFTQESSLILFLVKGVLTAAVLFACSVFLQNRIEVKK</sequence>
<dbReference type="AlphaFoldDB" id="F0SZ09"/>
<feature type="transmembrane region" description="Helical" evidence="1">
    <location>
        <begin position="209"/>
        <end position="229"/>
    </location>
</feature>
<organism evidence="2 3">
    <name type="scientific">Syntrophobotulus glycolicus (strain DSM 8271 / FlGlyR)</name>
    <dbReference type="NCBI Taxonomy" id="645991"/>
    <lineage>
        <taxon>Bacteria</taxon>
        <taxon>Bacillati</taxon>
        <taxon>Bacillota</taxon>
        <taxon>Clostridia</taxon>
        <taxon>Eubacteriales</taxon>
        <taxon>Desulfitobacteriaceae</taxon>
        <taxon>Syntrophobotulus</taxon>
    </lineage>
</organism>
<dbReference type="eggNOG" id="ENOG5031Z68">
    <property type="taxonomic scope" value="Bacteria"/>
</dbReference>
<dbReference type="HOGENOM" id="CLU_094507_1_0_9"/>
<name>F0SZ09_SYNGF</name>
<keyword evidence="3" id="KW-1185">Reference proteome</keyword>
<keyword evidence="1" id="KW-0472">Membrane</keyword>
<protein>
    <submittedName>
        <fullName evidence="2">Uncharacterized protein</fullName>
    </submittedName>
</protein>
<reference evidence="3" key="2">
    <citation type="submission" date="2011-02" db="EMBL/GenBank/DDBJ databases">
        <title>The complete genome of Syntrophobotulus glycolicus DSM 8271.</title>
        <authorList>
            <person name="Lucas S."/>
            <person name="Copeland A."/>
            <person name="Lapidus A."/>
            <person name="Bruce D."/>
            <person name="Goodwin L."/>
            <person name="Pitluck S."/>
            <person name="Kyrpides N."/>
            <person name="Mavromatis K."/>
            <person name="Pagani I."/>
            <person name="Ivanova N."/>
            <person name="Mikhailova N."/>
            <person name="Chertkov O."/>
            <person name="Held B."/>
            <person name="Detter J.C."/>
            <person name="Tapia R."/>
            <person name="Han C."/>
            <person name="Land M."/>
            <person name="Hauser L."/>
            <person name="Markowitz V."/>
            <person name="Cheng J.-F."/>
            <person name="Hugenholtz P."/>
            <person name="Woyke T."/>
            <person name="Wu D."/>
            <person name="Spring S."/>
            <person name="Schroeder M."/>
            <person name="Brambilla E."/>
            <person name="Klenk H.-P."/>
            <person name="Eisen J.A."/>
        </authorList>
    </citation>
    <scope>NUCLEOTIDE SEQUENCE [LARGE SCALE GENOMIC DNA]</scope>
    <source>
        <strain evidence="3">DSM 8271 / FlGlyR</strain>
    </source>
</reference>
<dbReference type="Proteomes" id="UP000007488">
    <property type="component" value="Chromosome"/>
</dbReference>
<dbReference type="STRING" id="645991.Sgly_1749"/>
<proteinExistence type="predicted"/>
<gene>
    <name evidence="2" type="ordered locus">Sgly_1749</name>
</gene>
<feature type="transmembrane region" description="Helical" evidence="1">
    <location>
        <begin position="173"/>
        <end position="189"/>
    </location>
</feature>
<feature type="transmembrane region" description="Helical" evidence="1">
    <location>
        <begin position="141"/>
        <end position="166"/>
    </location>
</feature>
<dbReference type="OrthoDB" id="1795989at2"/>
<feature type="transmembrane region" description="Helical" evidence="1">
    <location>
        <begin position="20"/>
        <end position="44"/>
    </location>
</feature>
<keyword evidence="1" id="KW-1133">Transmembrane helix</keyword>
<evidence type="ECO:0000313" key="2">
    <source>
        <dbReference type="EMBL" id="ADY56046.1"/>
    </source>
</evidence>
<evidence type="ECO:0000256" key="1">
    <source>
        <dbReference type="SAM" id="Phobius"/>
    </source>
</evidence>
<evidence type="ECO:0000313" key="3">
    <source>
        <dbReference type="Proteomes" id="UP000007488"/>
    </source>
</evidence>
<feature type="transmembrane region" description="Helical" evidence="1">
    <location>
        <begin position="100"/>
        <end position="121"/>
    </location>
</feature>
<feature type="transmembrane region" description="Helical" evidence="1">
    <location>
        <begin position="56"/>
        <end position="75"/>
    </location>
</feature>
<keyword evidence="1" id="KW-0812">Transmembrane</keyword>
<dbReference type="EMBL" id="CP002547">
    <property type="protein sequence ID" value="ADY56046.1"/>
    <property type="molecule type" value="Genomic_DNA"/>
</dbReference>